<dbReference type="AlphaFoldDB" id="A0A919QH05"/>
<dbReference type="EMBL" id="BOOA01000095">
    <property type="protein sequence ID" value="GIH28777.1"/>
    <property type="molecule type" value="Genomic_DNA"/>
</dbReference>
<accession>A0A919QH05</accession>
<comment type="caution">
    <text evidence="2">The sequence shown here is derived from an EMBL/GenBank/DDBJ whole genome shotgun (WGS) entry which is preliminary data.</text>
</comment>
<evidence type="ECO:0000313" key="2">
    <source>
        <dbReference type="EMBL" id="GIH28777.1"/>
    </source>
</evidence>
<evidence type="ECO:0000256" key="1">
    <source>
        <dbReference type="SAM" id="MobiDB-lite"/>
    </source>
</evidence>
<feature type="compositionally biased region" description="Acidic residues" evidence="1">
    <location>
        <begin position="80"/>
        <end position="94"/>
    </location>
</feature>
<organism evidence="2 3">
    <name type="scientific">Acrocarpospora phusangensis</name>
    <dbReference type="NCBI Taxonomy" id="1070424"/>
    <lineage>
        <taxon>Bacteria</taxon>
        <taxon>Bacillati</taxon>
        <taxon>Actinomycetota</taxon>
        <taxon>Actinomycetes</taxon>
        <taxon>Streptosporangiales</taxon>
        <taxon>Streptosporangiaceae</taxon>
        <taxon>Acrocarpospora</taxon>
    </lineage>
</organism>
<gene>
    <name evidence="2" type="ORF">Aph01nite_70870</name>
</gene>
<reference evidence="2" key="1">
    <citation type="submission" date="2021-01" db="EMBL/GenBank/DDBJ databases">
        <title>Whole genome shotgun sequence of Acrocarpospora phusangensis NBRC 108782.</title>
        <authorList>
            <person name="Komaki H."/>
            <person name="Tamura T."/>
        </authorList>
    </citation>
    <scope>NUCLEOTIDE SEQUENCE</scope>
    <source>
        <strain evidence="2">NBRC 108782</strain>
    </source>
</reference>
<feature type="compositionally biased region" description="Basic and acidic residues" evidence="1">
    <location>
        <begin position="55"/>
        <end position="69"/>
    </location>
</feature>
<protein>
    <submittedName>
        <fullName evidence="2">Uncharacterized protein</fullName>
    </submittedName>
</protein>
<keyword evidence="3" id="KW-1185">Reference proteome</keyword>
<dbReference type="Proteomes" id="UP000640052">
    <property type="component" value="Unassembled WGS sequence"/>
</dbReference>
<sequence length="94" mass="9488">MSRRISVVVLLAGAVVVALAFVGIVWAAGSGTPDLGGPVVVSATPSEKPSPRTPSPDKLDAVSTKRADPVKPPPPQRGGDDDDDDGDNGDDGDD</sequence>
<feature type="region of interest" description="Disordered" evidence="1">
    <location>
        <begin position="30"/>
        <end position="94"/>
    </location>
</feature>
<proteinExistence type="predicted"/>
<evidence type="ECO:0000313" key="3">
    <source>
        <dbReference type="Proteomes" id="UP000640052"/>
    </source>
</evidence>
<dbReference type="RefSeq" id="WP_204045397.1">
    <property type="nucleotide sequence ID" value="NZ_BOOA01000095.1"/>
</dbReference>
<name>A0A919QH05_9ACTN</name>